<dbReference type="Proteomes" id="UP000192042">
    <property type="component" value="Chromosome I"/>
</dbReference>
<evidence type="ECO:0000313" key="2">
    <source>
        <dbReference type="Proteomes" id="UP000192042"/>
    </source>
</evidence>
<organism evidence="1 2">
    <name type="scientific">Nitrospira japonica</name>
    <dbReference type="NCBI Taxonomy" id="1325564"/>
    <lineage>
        <taxon>Bacteria</taxon>
        <taxon>Pseudomonadati</taxon>
        <taxon>Nitrospirota</taxon>
        <taxon>Nitrospiria</taxon>
        <taxon>Nitrospirales</taxon>
        <taxon>Nitrospiraceae</taxon>
        <taxon>Nitrospira</taxon>
    </lineage>
</organism>
<gene>
    <name evidence="1" type="ORF">NSJP_1401</name>
</gene>
<dbReference type="AlphaFoldDB" id="A0A1W1I424"/>
<accession>A0A1W1I424</accession>
<evidence type="ECO:0000313" key="1">
    <source>
        <dbReference type="EMBL" id="SLM47573.1"/>
    </source>
</evidence>
<protein>
    <submittedName>
        <fullName evidence="1">Uncharacterized protein</fullName>
    </submittedName>
</protein>
<keyword evidence="2" id="KW-1185">Reference proteome</keyword>
<proteinExistence type="predicted"/>
<reference evidence="1 2" key="1">
    <citation type="submission" date="2017-03" db="EMBL/GenBank/DDBJ databases">
        <authorList>
            <person name="Afonso C.L."/>
            <person name="Miller P.J."/>
            <person name="Scott M.A."/>
            <person name="Spackman E."/>
            <person name="Goraichik I."/>
            <person name="Dimitrov K.M."/>
            <person name="Suarez D.L."/>
            <person name="Swayne D.E."/>
        </authorList>
    </citation>
    <scope>NUCLEOTIDE SEQUENCE [LARGE SCALE GENOMIC DNA]</scope>
    <source>
        <strain evidence="1">Genome sequencing of Nitrospira japonica strain NJ11</strain>
    </source>
</reference>
<dbReference type="EMBL" id="LT828648">
    <property type="protein sequence ID" value="SLM47573.1"/>
    <property type="molecule type" value="Genomic_DNA"/>
</dbReference>
<name>A0A1W1I424_9BACT</name>
<dbReference type="STRING" id="1325564.NSJP_1401"/>
<dbReference type="OrthoDB" id="9787915at2"/>
<sequence length="224" mass="25156">MSNLHRAPRAWECAIVLLLMVWCITTPHLAWAAEFENPFDVNMNDPAALHEATRTLVEEVKLAARPQTYLLIDLAAKAVVLKARGVELHRLPIMEWSADSQEKMTGIFRLTVRPAVARRKVDPSGTEQEPISLTDMPASYDLLFSPPLALTVVSPAEQAPVRWSVLRMKRWWQWLNSQIRALASRSDTQADPSIALTLAENEAQSLAWSLTDGMPAIIRRTSPR</sequence>
<dbReference type="RefSeq" id="WP_080886081.1">
    <property type="nucleotide sequence ID" value="NZ_LT828648.1"/>
</dbReference>
<dbReference type="KEGG" id="nja:NSJP_1401"/>